<evidence type="ECO:0000256" key="2">
    <source>
        <dbReference type="SAM" id="Phobius"/>
    </source>
</evidence>
<dbReference type="OrthoDB" id="272077at2759"/>
<sequence>MRAVLRLFSTALILSLVLCESPDADGTHPGDFVQFGNVLDSVMDKCNVQVQYNCSAACRIGVEIVISTPRRTGVVVYRRTWTNHKGLGKPRSRTVHLSFPPAVVYRRDFFVRRPLETCDVVLRAWMVHLFENEIGGSHDKAYDQSLARTSIFLRTLPLPERPVYPQTSSVSWGAWLMWQLTKDTVRKCPHESDIVDILTFPFASTGERFGVIHKFSSFSNRDLEWRRILAFKEPRVTLSVWLYLLSWCSQSLCGIVKNVNEYRNYGSPLIMLSDTGDIVVQVQMLDGEGKAFTAHAALPLHTWIRLDAFFQVSEAKLTITKILPGEQTLETTHSFDFRQPVQFNDTSGYFVIGGCSYLQGFHGYIGPIRYYRLGTENVTNPLSPVRTLKELDRIHRHCEEMSHVTEYYLQALRQNQDLSRDVCESYYGGLKRTFGHRECTQTWSWDQQRRFNLTLRLLEEHQELIKGLGNSSRHLLSLGRVIFQDAVKTIAKAEASDGGLEVMSSVIEQLQVSSCWGHQHSSLLLATLFLAGLGVPVDLEQGHVYSLIGGVSDDRLALMHLGYKHMQGLDGFPKDQNTAYGYFANIGKQTSIDRDKVQDSWQTPTEHVHLNNDDELHTQTGEMGDIVQYMKHQADRGDIESQKTLARMLLWGSNGVEKDIRAAVTWYARSALQMIDPSAMYDYAILLLKGTGVKKNRTLGLELLEKAADMGSVEALNGIGWYYSIIVKDKTKAFRYFELAAQNGSRDGLFNVGIYYLNGDNPDKPDRNETAAFQYFFDAAQLGHVEGALQSALFLSTGSVQGVPRDPDKAVLLLKQVIEMNGHLGFMVKDALQTYQRGSWDEALVKYAMLAETGLGVAQHNAAHLCELLDHTSACQWRYHNYSTYNHIPQEAGLLRMGDYYSELADMVKAIDMYSTAAVHGSAQGLFNLAMLIEEGYEVPDIILDQMGLSDAHTVSRSAVVADLLSRCTAFEERDVTPCSLVLWRMELLRAWRDFTHSSVQLTLACGIFATLTVFVLAVLLRTLLACYHALYLSTSQSAERHNAPERAGQDISDSPLGTRTENQRQRDQTTVEHNHLSVQETSDLIVTVTGVCACVIFIMFISHLL</sequence>
<keyword evidence="2" id="KW-0472">Membrane</keyword>
<accession>A0A6P6J415</accession>
<dbReference type="InterPro" id="IPR011990">
    <property type="entry name" value="TPR-like_helical_dom_sf"/>
</dbReference>
<dbReference type="RefSeq" id="XP_026054960.1">
    <property type="nucleotide sequence ID" value="XM_026199175.1"/>
</dbReference>
<dbReference type="Pfam" id="PF08238">
    <property type="entry name" value="Sel1"/>
    <property type="match status" value="7"/>
</dbReference>
<dbReference type="AlphaFoldDB" id="A0A6P6J415"/>
<feature type="chain" id="PRO_5027863956" evidence="3">
    <location>
        <begin position="20"/>
        <end position="1106"/>
    </location>
</feature>
<dbReference type="SUPFAM" id="SSF81901">
    <property type="entry name" value="HCP-like"/>
    <property type="match status" value="2"/>
</dbReference>
<feature type="signal peptide" evidence="3">
    <location>
        <begin position="1"/>
        <end position="19"/>
    </location>
</feature>
<evidence type="ECO:0000256" key="3">
    <source>
        <dbReference type="SAM" id="SignalP"/>
    </source>
</evidence>
<feature type="transmembrane region" description="Helical" evidence="2">
    <location>
        <begin position="1085"/>
        <end position="1105"/>
    </location>
</feature>
<keyword evidence="4" id="KW-1185">Reference proteome</keyword>
<dbReference type="KEGG" id="caua:113040951"/>
<feature type="transmembrane region" description="Helical" evidence="2">
    <location>
        <begin position="1008"/>
        <end position="1031"/>
    </location>
</feature>
<dbReference type="Gene3D" id="1.25.40.10">
    <property type="entry name" value="Tetratricopeptide repeat domain"/>
    <property type="match status" value="2"/>
</dbReference>
<protein>
    <submittedName>
        <fullName evidence="5">Protein sel-1 homolog 3</fullName>
    </submittedName>
</protein>
<proteinExistence type="predicted"/>
<gene>
    <name evidence="5" type="primary">LOC113040951</name>
</gene>
<feature type="compositionally biased region" description="Polar residues" evidence="1">
    <location>
        <begin position="1052"/>
        <end position="1061"/>
    </location>
</feature>
<evidence type="ECO:0000256" key="1">
    <source>
        <dbReference type="SAM" id="MobiDB-lite"/>
    </source>
</evidence>
<keyword evidence="2" id="KW-1133">Transmembrane helix</keyword>
<dbReference type="GeneID" id="113040951"/>
<evidence type="ECO:0000313" key="4">
    <source>
        <dbReference type="Proteomes" id="UP000515129"/>
    </source>
</evidence>
<dbReference type="SMART" id="SM00671">
    <property type="entry name" value="SEL1"/>
    <property type="match status" value="8"/>
</dbReference>
<reference evidence="5" key="1">
    <citation type="submission" date="2025-08" db="UniProtKB">
        <authorList>
            <consortium name="RefSeq"/>
        </authorList>
    </citation>
    <scope>IDENTIFICATION</scope>
    <source>
        <strain evidence="5">Wakin</strain>
        <tissue evidence="5">Muscle</tissue>
    </source>
</reference>
<evidence type="ECO:0000313" key="5">
    <source>
        <dbReference type="RefSeq" id="XP_026054960.1"/>
    </source>
</evidence>
<keyword evidence="3" id="KW-0732">Signal</keyword>
<dbReference type="PANTHER" id="PTHR44444">
    <property type="entry name" value="PROTEIN SEL-1 HOMOLOG 3"/>
    <property type="match status" value="1"/>
</dbReference>
<dbReference type="PANTHER" id="PTHR44444:SF1">
    <property type="entry name" value="PROTEIN SEL-1 HOMOLOG 3"/>
    <property type="match status" value="1"/>
</dbReference>
<dbReference type="InterPro" id="IPR006597">
    <property type="entry name" value="Sel1-like"/>
</dbReference>
<name>A0A6P6J415_CARAU</name>
<feature type="compositionally biased region" description="Basic and acidic residues" evidence="1">
    <location>
        <begin position="1062"/>
        <end position="1073"/>
    </location>
</feature>
<feature type="region of interest" description="Disordered" evidence="1">
    <location>
        <begin position="1042"/>
        <end position="1073"/>
    </location>
</feature>
<keyword evidence="2" id="KW-0812">Transmembrane</keyword>
<dbReference type="Proteomes" id="UP000515129">
    <property type="component" value="Chromosome 23"/>
</dbReference>
<organism evidence="4 5">
    <name type="scientific">Carassius auratus</name>
    <name type="common">Goldfish</name>
    <dbReference type="NCBI Taxonomy" id="7957"/>
    <lineage>
        <taxon>Eukaryota</taxon>
        <taxon>Metazoa</taxon>
        <taxon>Chordata</taxon>
        <taxon>Craniata</taxon>
        <taxon>Vertebrata</taxon>
        <taxon>Euteleostomi</taxon>
        <taxon>Actinopterygii</taxon>
        <taxon>Neopterygii</taxon>
        <taxon>Teleostei</taxon>
        <taxon>Ostariophysi</taxon>
        <taxon>Cypriniformes</taxon>
        <taxon>Cyprinidae</taxon>
        <taxon>Cyprininae</taxon>
        <taxon>Carassius</taxon>
    </lineage>
</organism>
<dbReference type="InterPro" id="IPR042756">
    <property type="entry name" value="Sel-1L3"/>
</dbReference>